<protein>
    <submittedName>
        <fullName evidence="1">Uncharacterized protein</fullName>
    </submittedName>
</protein>
<evidence type="ECO:0000313" key="1">
    <source>
        <dbReference type="EMBL" id="JAD63704.1"/>
    </source>
</evidence>
<dbReference type="EMBL" id="GBRH01234191">
    <property type="protein sequence ID" value="JAD63704.1"/>
    <property type="molecule type" value="Transcribed_RNA"/>
</dbReference>
<organism evidence="1">
    <name type="scientific">Arundo donax</name>
    <name type="common">Giant reed</name>
    <name type="synonym">Donax arundinaceus</name>
    <dbReference type="NCBI Taxonomy" id="35708"/>
    <lineage>
        <taxon>Eukaryota</taxon>
        <taxon>Viridiplantae</taxon>
        <taxon>Streptophyta</taxon>
        <taxon>Embryophyta</taxon>
        <taxon>Tracheophyta</taxon>
        <taxon>Spermatophyta</taxon>
        <taxon>Magnoliopsida</taxon>
        <taxon>Liliopsida</taxon>
        <taxon>Poales</taxon>
        <taxon>Poaceae</taxon>
        <taxon>PACMAD clade</taxon>
        <taxon>Arundinoideae</taxon>
        <taxon>Arundineae</taxon>
        <taxon>Arundo</taxon>
    </lineage>
</organism>
<name>A0A0A9BIB9_ARUDO</name>
<reference evidence="1" key="2">
    <citation type="journal article" date="2015" name="Data Brief">
        <title>Shoot transcriptome of the giant reed, Arundo donax.</title>
        <authorList>
            <person name="Barrero R.A."/>
            <person name="Guerrero F.D."/>
            <person name="Moolhuijzen P."/>
            <person name="Goolsby J.A."/>
            <person name="Tidwell J."/>
            <person name="Bellgard S.E."/>
            <person name="Bellgard M.I."/>
        </authorList>
    </citation>
    <scope>NUCLEOTIDE SEQUENCE</scope>
    <source>
        <tissue evidence="1">Shoot tissue taken approximately 20 cm above the soil surface</tissue>
    </source>
</reference>
<proteinExistence type="predicted"/>
<reference evidence="1" key="1">
    <citation type="submission" date="2014-09" db="EMBL/GenBank/DDBJ databases">
        <authorList>
            <person name="Magalhaes I.L.F."/>
            <person name="Oliveira U."/>
            <person name="Santos F.R."/>
            <person name="Vidigal T.H.D.A."/>
            <person name="Brescovit A.D."/>
            <person name="Santos A.J."/>
        </authorList>
    </citation>
    <scope>NUCLEOTIDE SEQUENCE</scope>
    <source>
        <tissue evidence="1">Shoot tissue taken approximately 20 cm above the soil surface</tissue>
    </source>
</reference>
<sequence>MGITTDAWLLRYMTS</sequence>
<accession>A0A0A9BIB9</accession>